<dbReference type="InterPro" id="IPR017259">
    <property type="entry name" value="UCP037672"/>
</dbReference>
<feature type="transmembrane region" description="Helical" evidence="1">
    <location>
        <begin position="54"/>
        <end position="72"/>
    </location>
</feature>
<comment type="caution">
    <text evidence="2">The sequence shown here is derived from an EMBL/GenBank/DDBJ whole genome shotgun (WGS) entry which is preliminary data.</text>
</comment>
<feature type="transmembrane region" description="Helical" evidence="1">
    <location>
        <begin position="79"/>
        <end position="96"/>
    </location>
</feature>
<dbReference type="AlphaFoldDB" id="A0A4R5DNI9"/>
<feature type="transmembrane region" description="Helical" evidence="1">
    <location>
        <begin position="108"/>
        <end position="126"/>
    </location>
</feature>
<keyword evidence="3" id="KW-1185">Reference proteome</keyword>
<dbReference type="RefSeq" id="WP_131959547.1">
    <property type="nucleotide sequence ID" value="NZ_SMFL01000006.1"/>
</dbReference>
<evidence type="ECO:0000313" key="3">
    <source>
        <dbReference type="Proteomes" id="UP000294850"/>
    </source>
</evidence>
<reference evidence="2 3" key="1">
    <citation type="submission" date="2019-03" db="EMBL/GenBank/DDBJ databases">
        <title>Dyadobacter AR-3-6 sp. nov., isolated from arctic soil.</title>
        <authorList>
            <person name="Chaudhary D.K."/>
        </authorList>
    </citation>
    <scope>NUCLEOTIDE SEQUENCE [LARGE SCALE GENOMIC DNA]</scope>
    <source>
        <strain evidence="2 3">AR-3-6</strain>
    </source>
</reference>
<dbReference type="Proteomes" id="UP000294850">
    <property type="component" value="Unassembled WGS sequence"/>
</dbReference>
<name>A0A4R5DNI9_9BACT</name>
<proteinExistence type="predicted"/>
<dbReference type="OrthoDB" id="954876at2"/>
<keyword evidence="1" id="KW-0812">Transmembrane</keyword>
<accession>A0A4R5DNI9</accession>
<evidence type="ECO:0000313" key="2">
    <source>
        <dbReference type="EMBL" id="TDE13670.1"/>
    </source>
</evidence>
<dbReference type="Pfam" id="PF12650">
    <property type="entry name" value="DUF3784"/>
    <property type="match status" value="1"/>
</dbReference>
<evidence type="ECO:0000256" key="1">
    <source>
        <dbReference type="SAM" id="Phobius"/>
    </source>
</evidence>
<keyword evidence="1" id="KW-1133">Transmembrane helix</keyword>
<keyword evidence="1" id="KW-0472">Membrane</keyword>
<protein>
    <submittedName>
        <fullName evidence="2">DUF3784 domain-containing protein</fullName>
    </submittedName>
</protein>
<sequence length="242" mass="27302">MIYVAFFLSLVFYSLGFIVTKNNAKYILSGYNTMSETERAKIDIDSYLRFFKRFHIFLGISLFVGTVLIGFFNNNRASMFMTTYPLIAYAWMVFQGKSFYKGSSSQMVISYFVGGILLIIAAVIGFQGSQDYKSSELVLTKDLLEIKGSFGLKIRKDDILNQALVNELPEMSGSFNKINGFAGGDYAKGSFKVKGGKVVRLYVNKKVAPVLWLNTSKGDIYYNADEVSMSELNTKIMRWRGL</sequence>
<gene>
    <name evidence="2" type="ORF">E0F88_17355</name>
</gene>
<organism evidence="2 3">
    <name type="scientific">Dyadobacter psychrotolerans</name>
    <dbReference type="NCBI Taxonomy" id="2541721"/>
    <lineage>
        <taxon>Bacteria</taxon>
        <taxon>Pseudomonadati</taxon>
        <taxon>Bacteroidota</taxon>
        <taxon>Cytophagia</taxon>
        <taxon>Cytophagales</taxon>
        <taxon>Spirosomataceae</taxon>
        <taxon>Dyadobacter</taxon>
    </lineage>
</organism>
<dbReference type="EMBL" id="SMFL01000006">
    <property type="protein sequence ID" value="TDE13670.1"/>
    <property type="molecule type" value="Genomic_DNA"/>
</dbReference>